<evidence type="ECO:0000313" key="1">
    <source>
        <dbReference type="Proteomes" id="UP000790787"/>
    </source>
</evidence>
<organism evidence="1 2">
    <name type="scientific">Nicotiana tabacum</name>
    <name type="common">Common tobacco</name>
    <dbReference type="NCBI Taxonomy" id="4097"/>
    <lineage>
        <taxon>Eukaryota</taxon>
        <taxon>Viridiplantae</taxon>
        <taxon>Streptophyta</taxon>
        <taxon>Embryophyta</taxon>
        <taxon>Tracheophyta</taxon>
        <taxon>Spermatophyta</taxon>
        <taxon>Magnoliopsida</taxon>
        <taxon>eudicotyledons</taxon>
        <taxon>Gunneridae</taxon>
        <taxon>Pentapetalae</taxon>
        <taxon>asterids</taxon>
        <taxon>lamiids</taxon>
        <taxon>Solanales</taxon>
        <taxon>Solanaceae</taxon>
        <taxon>Nicotianoideae</taxon>
        <taxon>Nicotianeae</taxon>
        <taxon>Nicotiana</taxon>
    </lineage>
</organism>
<accession>A0AC58SEL6</accession>
<dbReference type="RefSeq" id="XP_075083415.1">
    <property type="nucleotide sequence ID" value="XM_075227314.1"/>
</dbReference>
<evidence type="ECO:0000313" key="2">
    <source>
        <dbReference type="RefSeq" id="XP_075083415.1"/>
    </source>
</evidence>
<name>A0AC58SEL6_TOBAC</name>
<gene>
    <name evidence="2" type="primary">LOC142167154</name>
</gene>
<sequence>MDGWNAVLILHPSPVSATRWIPLAVEGLPAGSVAVPEEDVLTDPADTARLLQEALTRTDLVDGVGEEETSDYYQVSDEIVATKFIAEELEQIALFAEFPDKKVYLGTRLSPVLRLKIIEILKANFDCFAWLKNDGATYQRLVNKMFRHQIGKSMEVYIDDMLVKYLSAGSHLTHLQETFDILRKYNIKLNPEKCAFGVGSGTFLGLLVSQRRIELNPDKIKAIEDIHDQSTCLKDVQRLIGRLPALSRFISRSSKKCHYFFSILKKKNDFMWTAEFQQAMKDLIRYFSSPLLMSKQKEGEELLIYLAVSKVACHPITIVTTFLLRNVLHKPELSGRLAKWTVAISEFDMEYKTQTATKSQVLADFMVDFSPKMMPLAAKEAVLVSGIISGVWTLFTDGASNVKGSDLGIVLITPSGKTLRQAIRSVPLTNNEAKYEALFARLELARGLGSVVIEIKELSVIHIPREENVEADMLAFLWSSTEMKGADSGAVVQLLHSIGEPAIRYSRANEEAKNEAMLIKLNLLEEHRNLAYVRMMAQKQRMKRYYNRRANLRHFNVRDLILRKVTQSTREVNAGKLGPTWEGPYQISVITSKDSYKLENQDGVELPSN</sequence>
<protein>
    <submittedName>
        <fullName evidence="2">Uncharacterized protein LOC142167154</fullName>
    </submittedName>
</protein>
<reference evidence="2" key="2">
    <citation type="submission" date="2025-08" db="UniProtKB">
        <authorList>
            <consortium name="RefSeq"/>
        </authorList>
    </citation>
    <scope>IDENTIFICATION</scope>
    <source>
        <tissue evidence="2">Leaf</tissue>
    </source>
</reference>
<keyword evidence="1" id="KW-1185">Reference proteome</keyword>
<dbReference type="Proteomes" id="UP000790787">
    <property type="component" value="Chromosome 12"/>
</dbReference>
<reference evidence="1" key="1">
    <citation type="journal article" date="2014" name="Nat. Commun.">
        <title>The tobacco genome sequence and its comparison with those of tomato and potato.</title>
        <authorList>
            <person name="Sierro N."/>
            <person name="Battey J.N."/>
            <person name="Ouadi S."/>
            <person name="Bakaher N."/>
            <person name="Bovet L."/>
            <person name="Willig A."/>
            <person name="Goepfert S."/>
            <person name="Peitsch M.C."/>
            <person name="Ivanov N.V."/>
        </authorList>
    </citation>
    <scope>NUCLEOTIDE SEQUENCE [LARGE SCALE GENOMIC DNA]</scope>
</reference>
<proteinExistence type="predicted"/>